<dbReference type="InterPro" id="IPR006171">
    <property type="entry name" value="TOPRIM_dom"/>
</dbReference>
<dbReference type="PRINTS" id="PR00417">
    <property type="entry name" value="PRTPISMRASEI"/>
</dbReference>
<evidence type="ECO:0000256" key="2">
    <source>
        <dbReference type="ARBA" id="ARBA00009446"/>
    </source>
</evidence>
<dbReference type="GO" id="GO:0006281">
    <property type="term" value="P:DNA repair"/>
    <property type="evidence" value="ECO:0007669"/>
    <property type="project" value="TreeGrafter"/>
</dbReference>
<dbReference type="SMART" id="SM00493">
    <property type="entry name" value="TOPRIM"/>
    <property type="match status" value="1"/>
</dbReference>
<dbReference type="InterPro" id="IPR023406">
    <property type="entry name" value="Topo_IA_AS"/>
</dbReference>
<keyword evidence="9 11" id="KW-0413">Isomerase</keyword>
<dbReference type="Pfam" id="PF00098">
    <property type="entry name" value="zf-CCHC"/>
    <property type="match status" value="1"/>
</dbReference>
<evidence type="ECO:0000256" key="7">
    <source>
        <dbReference type="ARBA" id="ARBA00023029"/>
    </source>
</evidence>
<dbReference type="InterPro" id="IPR013824">
    <property type="entry name" value="Topo_IA_cen_sub1"/>
</dbReference>
<dbReference type="InterPro" id="IPR013826">
    <property type="entry name" value="Topo_IA_cen_sub3"/>
</dbReference>
<dbReference type="SMART" id="SM00436">
    <property type="entry name" value="TOP1Bc"/>
    <property type="match status" value="1"/>
</dbReference>
<evidence type="ECO:0000256" key="3">
    <source>
        <dbReference type="ARBA" id="ARBA00012891"/>
    </source>
</evidence>
<dbReference type="RefSeq" id="XP_051441074.1">
    <property type="nucleotide sequence ID" value="XM_051591898.1"/>
</dbReference>
<dbReference type="InterPro" id="IPR013497">
    <property type="entry name" value="Topo_IA_cen"/>
</dbReference>
<feature type="compositionally biased region" description="Gly residues" evidence="12">
    <location>
        <begin position="641"/>
        <end position="673"/>
    </location>
</feature>
<dbReference type="PROSITE" id="PS52039">
    <property type="entry name" value="TOPO_IA_2"/>
    <property type="match status" value="1"/>
</dbReference>
<dbReference type="SUPFAM" id="SSF57756">
    <property type="entry name" value="Retrovirus zinc finger-like domains"/>
    <property type="match status" value="1"/>
</dbReference>
<dbReference type="Proteomes" id="UP001206595">
    <property type="component" value="Unassembled WGS sequence"/>
</dbReference>
<keyword evidence="7 11" id="KW-0799">Topoisomerase</keyword>
<dbReference type="Gene3D" id="4.10.60.10">
    <property type="entry name" value="Zinc finger, CCHC-type"/>
    <property type="match status" value="1"/>
</dbReference>
<dbReference type="EC" id="5.6.2.1" evidence="3 11"/>
<protein>
    <recommendedName>
        <fullName evidence="3 11">DNA topoisomerase</fullName>
        <ecNumber evidence="3 11">5.6.2.1</ecNumber>
    </recommendedName>
</protein>
<sequence>MHILCVAEKPSAAKQIAGILSQGRFQTRPSPVQYIKNYDFDYSLNNRNVTITMTSLIGHVMSSDFPDEYRAWHSCPPDTLFDAPVIDKVIDKSKDIARNLKNEVRNADTLFIWTDCDREGEAIGFEVTEICRSVRRNIQVWRARFSAMQPVDLHRAAQHPTELDMRQVNAVKARSELDLRTGAAFTRLMTMRIRDSFFSAEEKKLLSYGSCQFPTLGFVVDRYLAVQNFVPEKFWKLDCKYTPSSQPTLQSRHVAPTANHQQLNTTFNWKRNRLFDRRMCFVIYDKCMQNPIALVTRVVQKMTSKRKPLPLTTIEMQKTACRVLRMTSDQIMTVAEELYTKGFISYPRTETDQFDGNFNFQELIAKQSDDPAWGVHAQGLLNGGFETPRSGRNNDKAHPPIHPTGSGGNLTGNERRVYEFIARSFLAACSKDAKGSETVVEIDIAEEMFDAKGLVVLERNYLDIYTYDKWAAAQIPNFQQNQTFIPSVLDMVESTTTAPEMLTEVDLIGLMEKNEIGTDATIHEHIKKILDREYVFKQRHYFHPSPTGIALVLGYDEIGFDLSLTKPFLRREMEADLKRICNGERSRDNVVQQSLIRYRDIYTKSTNEFDKLIESFRRHVGNRGGNRTTSNGNPPPPPSDGGNGPSGGGPWRPGGGGGGGGNGPGSGPGGGGTLPYSGSNGNQTNGWAAGNIDNPKCNCGIPSRRNTAQKDGPNKGRSFFRCGDSTKECGYFAWADEPPRTTGPNCDCNKPSFSRTVAKEGQNQGRTFFSCALPQDDNSRCNFFAWEDDGATTSSSTTFNHHQESSSSTSAPMCGCGQPAIQRRVIKEGANKGRLFYKCAASFANDNGGCGFFEFQDEPTSHTALSATQALIMNTSPTTMRTYRNAHEMGGSTSEPRKTCSCGLIAVSKKITKANSANRGKMFWSCPKESKFSRCNYFELTEDTNVQSAVSGGSTCFQCGKPGHYASACPSSRSR</sequence>
<feature type="domain" description="GRF-type" evidence="15">
    <location>
        <begin position="697"/>
        <end position="738"/>
    </location>
</feature>
<dbReference type="GeneID" id="75917241"/>
<dbReference type="InterPro" id="IPR001878">
    <property type="entry name" value="Znf_CCHC"/>
</dbReference>
<comment type="caution">
    <text evidence="17">The sequence shown here is derived from an EMBL/GenBank/DDBJ whole genome shotgun (WGS) entry which is preliminary data.</text>
</comment>
<feature type="domain" description="Toprim" evidence="14">
    <location>
        <begin position="2"/>
        <end position="146"/>
    </location>
</feature>
<evidence type="ECO:0000256" key="8">
    <source>
        <dbReference type="ARBA" id="ARBA00023125"/>
    </source>
</evidence>
<dbReference type="Gene3D" id="3.40.50.140">
    <property type="match status" value="1"/>
</dbReference>
<dbReference type="SMART" id="SM00343">
    <property type="entry name" value="ZnF_C2HC"/>
    <property type="match status" value="1"/>
</dbReference>
<dbReference type="PROSITE" id="PS00396">
    <property type="entry name" value="TOPO_IA_1"/>
    <property type="match status" value="1"/>
</dbReference>
<dbReference type="Pfam" id="PF01131">
    <property type="entry name" value="Topoisom_bac"/>
    <property type="match status" value="1"/>
</dbReference>
<dbReference type="GO" id="GO:0005634">
    <property type="term" value="C:nucleus"/>
    <property type="evidence" value="ECO:0007669"/>
    <property type="project" value="TreeGrafter"/>
</dbReference>
<comment type="similarity">
    <text evidence="2 11">Belongs to the type IA topoisomerase family.</text>
</comment>
<dbReference type="Pfam" id="PF01751">
    <property type="entry name" value="Toprim"/>
    <property type="match status" value="1"/>
</dbReference>
<dbReference type="InterPro" id="IPR003601">
    <property type="entry name" value="Topo_IA_2"/>
</dbReference>
<reference evidence="17" key="1">
    <citation type="submission" date="2021-06" db="EMBL/GenBank/DDBJ databases">
        <authorList>
            <consortium name="DOE Joint Genome Institute"/>
            <person name="Mondo S.J."/>
            <person name="Amses K.R."/>
            <person name="Simmons D.R."/>
            <person name="Longcore J.E."/>
            <person name="Seto K."/>
            <person name="Alves G.H."/>
            <person name="Bonds A.E."/>
            <person name="Quandt C.A."/>
            <person name="Davis W.J."/>
            <person name="Chang Y."/>
            <person name="Letcher P.M."/>
            <person name="Powell M.J."/>
            <person name="Kuo A."/>
            <person name="Labutti K."/>
            <person name="Pangilinan J."/>
            <person name="Andreopoulos W."/>
            <person name="Tritt A."/>
            <person name="Riley R."/>
            <person name="Hundley H."/>
            <person name="Johnson J."/>
            <person name="Lipzen A."/>
            <person name="Barry K."/>
            <person name="Berbee M.L."/>
            <person name="Buchler N.E."/>
            <person name="Grigoriev I.V."/>
            <person name="Spatafora J.W."/>
            <person name="Stajich J.E."/>
            <person name="James T.Y."/>
        </authorList>
    </citation>
    <scope>NUCLEOTIDE SEQUENCE</scope>
    <source>
        <strain evidence="17">AG</strain>
    </source>
</reference>
<organism evidence="17 18">
    <name type="scientific">Umbelopsis ramanniana AG</name>
    <dbReference type="NCBI Taxonomy" id="1314678"/>
    <lineage>
        <taxon>Eukaryota</taxon>
        <taxon>Fungi</taxon>
        <taxon>Fungi incertae sedis</taxon>
        <taxon>Mucoromycota</taxon>
        <taxon>Mucoromycotina</taxon>
        <taxon>Umbelopsidomycetes</taxon>
        <taxon>Umbelopsidales</taxon>
        <taxon>Umbelopsidaceae</taxon>
        <taxon>Umbelopsis</taxon>
    </lineage>
</organism>
<accession>A0AAD5E5M6</accession>
<evidence type="ECO:0000256" key="1">
    <source>
        <dbReference type="ARBA" id="ARBA00000213"/>
    </source>
</evidence>
<keyword evidence="8 11" id="KW-0238">DNA-binding</keyword>
<dbReference type="AlphaFoldDB" id="A0AAD5E5M6"/>
<dbReference type="EMBL" id="MU620963">
    <property type="protein sequence ID" value="KAI8576070.1"/>
    <property type="molecule type" value="Genomic_DNA"/>
</dbReference>
<evidence type="ECO:0000256" key="4">
    <source>
        <dbReference type="ARBA" id="ARBA00022723"/>
    </source>
</evidence>
<feature type="region of interest" description="Disordered" evidence="12">
    <location>
        <begin position="384"/>
        <end position="410"/>
    </location>
</feature>
<feature type="region of interest" description="Disordered" evidence="12">
    <location>
        <begin position="620"/>
        <end position="689"/>
    </location>
</feature>
<dbReference type="PROSITE" id="PS51999">
    <property type="entry name" value="ZF_GRF"/>
    <property type="match status" value="4"/>
</dbReference>
<feature type="domain" description="CCHC-type" evidence="13">
    <location>
        <begin position="956"/>
        <end position="971"/>
    </location>
</feature>
<dbReference type="InterPro" id="IPR010666">
    <property type="entry name" value="Znf_GRF"/>
</dbReference>
<keyword evidence="4" id="KW-0479">Metal-binding</keyword>
<dbReference type="PROSITE" id="PS50158">
    <property type="entry name" value="ZF_CCHC"/>
    <property type="match status" value="1"/>
</dbReference>
<reference evidence="17" key="2">
    <citation type="journal article" date="2022" name="Proc. Natl. Acad. Sci. U.S.A.">
        <title>Diploid-dominant life cycles characterize the early evolution of Fungi.</title>
        <authorList>
            <person name="Amses K.R."/>
            <person name="Simmons D.R."/>
            <person name="Longcore J.E."/>
            <person name="Mondo S.J."/>
            <person name="Seto K."/>
            <person name="Jeronimo G.H."/>
            <person name="Bonds A.E."/>
            <person name="Quandt C.A."/>
            <person name="Davis W.J."/>
            <person name="Chang Y."/>
            <person name="Federici B.A."/>
            <person name="Kuo A."/>
            <person name="LaButti K."/>
            <person name="Pangilinan J."/>
            <person name="Andreopoulos W."/>
            <person name="Tritt A."/>
            <person name="Riley R."/>
            <person name="Hundley H."/>
            <person name="Johnson J."/>
            <person name="Lipzen A."/>
            <person name="Barry K."/>
            <person name="Lang B.F."/>
            <person name="Cuomo C.A."/>
            <person name="Buchler N.E."/>
            <person name="Grigoriev I.V."/>
            <person name="Spatafora J.W."/>
            <person name="Stajich J.E."/>
            <person name="James T.Y."/>
        </authorList>
    </citation>
    <scope>NUCLEOTIDE SEQUENCE</scope>
    <source>
        <strain evidence="17">AG</strain>
    </source>
</reference>
<dbReference type="InterPro" id="IPR036875">
    <property type="entry name" value="Znf_CCHC_sf"/>
</dbReference>
<dbReference type="GO" id="GO:0031422">
    <property type="term" value="C:RecQ family helicase-topoisomerase III complex"/>
    <property type="evidence" value="ECO:0007669"/>
    <property type="project" value="TreeGrafter"/>
</dbReference>
<evidence type="ECO:0000256" key="10">
    <source>
        <dbReference type="PROSITE-ProRule" id="PRU00047"/>
    </source>
</evidence>
<evidence type="ECO:0000256" key="6">
    <source>
        <dbReference type="ARBA" id="ARBA00022833"/>
    </source>
</evidence>
<evidence type="ECO:0000256" key="5">
    <source>
        <dbReference type="ARBA" id="ARBA00022771"/>
    </source>
</evidence>
<feature type="domain" description="GRF-type" evidence="15">
    <location>
        <begin position="814"/>
        <end position="859"/>
    </location>
</feature>
<feature type="domain" description="Topo IA-type catalytic" evidence="16">
    <location>
        <begin position="164"/>
        <end position="602"/>
    </location>
</feature>
<evidence type="ECO:0000256" key="9">
    <source>
        <dbReference type="ARBA" id="ARBA00023235"/>
    </source>
</evidence>
<gene>
    <name evidence="17" type="ORF">K450DRAFT_258757</name>
</gene>
<dbReference type="PANTHER" id="PTHR11390:SF21">
    <property type="entry name" value="DNA TOPOISOMERASE 3-ALPHA"/>
    <property type="match status" value="1"/>
</dbReference>
<dbReference type="PANTHER" id="PTHR11390">
    <property type="entry name" value="PROKARYOTIC DNA TOPOISOMERASE"/>
    <property type="match status" value="1"/>
</dbReference>
<dbReference type="SUPFAM" id="SSF56712">
    <property type="entry name" value="Prokaryotic type I DNA topoisomerase"/>
    <property type="match status" value="1"/>
</dbReference>
<keyword evidence="6" id="KW-0862">Zinc</keyword>
<name>A0AAD5E5M6_UMBRA</name>
<dbReference type="InterPro" id="IPR023405">
    <property type="entry name" value="Topo_IA_core_domain"/>
</dbReference>
<dbReference type="GO" id="GO:0003917">
    <property type="term" value="F:DNA topoisomerase type I (single strand cut, ATP-independent) activity"/>
    <property type="evidence" value="ECO:0007669"/>
    <property type="project" value="UniProtKB-EC"/>
</dbReference>
<dbReference type="GO" id="GO:0003677">
    <property type="term" value="F:DNA binding"/>
    <property type="evidence" value="ECO:0007669"/>
    <property type="project" value="UniProtKB-KW"/>
</dbReference>
<evidence type="ECO:0000259" key="15">
    <source>
        <dbReference type="PROSITE" id="PS51999"/>
    </source>
</evidence>
<dbReference type="SMART" id="SM00437">
    <property type="entry name" value="TOP1Ac"/>
    <property type="match status" value="1"/>
</dbReference>
<evidence type="ECO:0000256" key="12">
    <source>
        <dbReference type="SAM" id="MobiDB-lite"/>
    </source>
</evidence>
<dbReference type="CDD" id="cd00186">
    <property type="entry name" value="TOP1Ac"/>
    <property type="match status" value="1"/>
</dbReference>
<dbReference type="InterPro" id="IPR000380">
    <property type="entry name" value="Topo_IA"/>
</dbReference>
<evidence type="ECO:0000313" key="18">
    <source>
        <dbReference type="Proteomes" id="UP001206595"/>
    </source>
</evidence>
<comment type="function">
    <text evidence="11">Introduces a single-strand break via transesterification at a target site in duplex DNA. Releases the supercoiling and torsional tension of DNA introduced during the DNA replication and transcription by transiently cleaving and rejoining one strand of the DNA duplex. The scissile phosphodiester is attacked by the catalytic tyrosine of the enzyme, resulting in the formation of a DNA-(5'-phosphotyrosyl)-enzyme intermediate and the expulsion of a 3'-OH DNA strand.</text>
</comment>
<evidence type="ECO:0000259" key="13">
    <source>
        <dbReference type="PROSITE" id="PS50158"/>
    </source>
</evidence>
<evidence type="ECO:0000256" key="11">
    <source>
        <dbReference type="RuleBase" id="RU362092"/>
    </source>
</evidence>
<dbReference type="GO" id="GO:0006265">
    <property type="term" value="P:DNA topological change"/>
    <property type="evidence" value="ECO:0007669"/>
    <property type="project" value="InterPro"/>
</dbReference>
<feature type="domain" description="GRF-type" evidence="15">
    <location>
        <begin position="900"/>
        <end position="944"/>
    </location>
</feature>
<dbReference type="Gene3D" id="1.10.460.10">
    <property type="entry name" value="Topoisomerase I, domain 2"/>
    <property type="match status" value="1"/>
</dbReference>
<dbReference type="Gene3D" id="2.70.20.10">
    <property type="entry name" value="Topoisomerase I, domain 3"/>
    <property type="match status" value="1"/>
</dbReference>
<comment type="catalytic activity">
    <reaction evidence="1 11">
        <text>ATP-independent breakage of single-stranded DNA, followed by passage and rejoining.</text>
        <dbReference type="EC" id="5.6.2.1"/>
    </reaction>
</comment>
<keyword evidence="5 10" id="KW-0863">Zinc-finger</keyword>
<dbReference type="InterPro" id="IPR034144">
    <property type="entry name" value="TOPRIM_TopoIII"/>
</dbReference>
<keyword evidence="18" id="KW-1185">Reference proteome</keyword>
<dbReference type="GO" id="GO:0006310">
    <property type="term" value="P:DNA recombination"/>
    <property type="evidence" value="ECO:0007669"/>
    <property type="project" value="TreeGrafter"/>
</dbReference>
<dbReference type="Gene3D" id="1.10.290.10">
    <property type="entry name" value="Topoisomerase I, domain 4"/>
    <property type="match status" value="1"/>
</dbReference>
<dbReference type="InterPro" id="IPR013825">
    <property type="entry name" value="Topo_IA_cen_sub2"/>
</dbReference>
<dbReference type="CDD" id="cd03362">
    <property type="entry name" value="TOPRIM_TopoIA_TopoIII"/>
    <property type="match status" value="1"/>
</dbReference>
<dbReference type="FunFam" id="1.10.290.10:FF:000001">
    <property type="entry name" value="DNA topoisomerase"/>
    <property type="match status" value="1"/>
</dbReference>
<feature type="domain" description="GRF-type" evidence="15">
    <location>
        <begin position="746"/>
        <end position="790"/>
    </location>
</feature>
<dbReference type="InterPro" id="IPR003602">
    <property type="entry name" value="Topo_IA_DNA-bd_dom"/>
</dbReference>
<evidence type="ECO:0000259" key="14">
    <source>
        <dbReference type="PROSITE" id="PS50880"/>
    </source>
</evidence>
<proteinExistence type="inferred from homology"/>
<dbReference type="PROSITE" id="PS50880">
    <property type="entry name" value="TOPRIM"/>
    <property type="match status" value="1"/>
</dbReference>
<evidence type="ECO:0000259" key="16">
    <source>
        <dbReference type="PROSITE" id="PS52039"/>
    </source>
</evidence>
<dbReference type="FunFam" id="3.40.50.140:FF:000005">
    <property type="entry name" value="DNA topoisomerase"/>
    <property type="match status" value="1"/>
</dbReference>
<dbReference type="Pfam" id="PF06839">
    <property type="entry name" value="Zn_ribbon_GRF"/>
    <property type="match status" value="4"/>
</dbReference>
<evidence type="ECO:0000313" key="17">
    <source>
        <dbReference type="EMBL" id="KAI8576070.1"/>
    </source>
</evidence>
<dbReference type="GO" id="GO:0008270">
    <property type="term" value="F:zinc ion binding"/>
    <property type="evidence" value="ECO:0007669"/>
    <property type="project" value="UniProtKB-KW"/>
</dbReference>